<keyword evidence="3" id="KW-0547">Nucleotide-binding</keyword>
<keyword evidence="2" id="KW-1003">Cell membrane</keyword>
<feature type="domain" description="ABC transporter" evidence="6">
    <location>
        <begin position="25"/>
        <end position="258"/>
    </location>
</feature>
<dbReference type="EMBL" id="SSOC01000004">
    <property type="protein sequence ID" value="THF64702.1"/>
    <property type="molecule type" value="Genomic_DNA"/>
</dbReference>
<dbReference type="GO" id="GO:0005524">
    <property type="term" value="F:ATP binding"/>
    <property type="evidence" value="ECO:0007669"/>
    <property type="project" value="UniProtKB-KW"/>
</dbReference>
<evidence type="ECO:0000256" key="5">
    <source>
        <dbReference type="SAM" id="MobiDB-lite"/>
    </source>
</evidence>
<accession>A0A4S4AX90</accession>
<keyword evidence="8" id="KW-1185">Reference proteome</keyword>
<reference evidence="7 8" key="1">
    <citation type="submission" date="2019-04" db="EMBL/GenBank/DDBJ databases">
        <title>Azoarcus nasutitermitis sp. nov. isolated from termite nest.</title>
        <authorList>
            <person name="Lin S.-Y."/>
            <person name="Hameed A."/>
            <person name="Hsu Y.-H."/>
            <person name="Young C.-C."/>
        </authorList>
    </citation>
    <scope>NUCLEOTIDE SEQUENCE [LARGE SCALE GENOMIC DNA]</scope>
    <source>
        <strain evidence="7 8">CC-YHH838</strain>
    </source>
</reference>
<evidence type="ECO:0000259" key="6">
    <source>
        <dbReference type="PROSITE" id="PS50893"/>
    </source>
</evidence>
<dbReference type="InterPro" id="IPR017871">
    <property type="entry name" value="ABC_transporter-like_CS"/>
</dbReference>
<dbReference type="SUPFAM" id="SSF52540">
    <property type="entry name" value="P-loop containing nucleoside triphosphate hydrolases"/>
    <property type="match status" value="1"/>
</dbReference>
<comment type="caution">
    <text evidence="7">The sequence shown here is derived from an EMBL/GenBank/DDBJ whole genome shotgun (WGS) entry which is preliminary data.</text>
</comment>
<feature type="compositionally biased region" description="Low complexity" evidence="5">
    <location>
        <begin position="315"/>
        <end position="325"/>
    </location>
</feature>
<gene>
    <name evidence="7" type="ORF">E6C76_11675</name>
</gene>
<dbReference type="PROSITE" id="PS50893">
    <property type="entry name" value="ABC_TRANSPORTER_2"/>
    <property type="match status" value="1"/>
</dbReference>
<dbReference type="InterPro" id="IPR027417">
    <property type="entry name" value="P-loop_NTPase"/>
</dbReference>
<dbReference type="SMART" id="SM00382">
    <property type="entry name" value="AAA"/>
    <property type="match status" value="1"/>
</dbReference>
<protein>
    <submittedName>
        <fullName evidence="7">ATP-binding cassette domain-containing protein</fullName>
    </submittedName>
</protein>
<dbReference type="OrthoDB" id="5298774at2"/>
<dbReference type="Gene3D" id="3.40.50.300">
    <property type="entry name" value="P-loop containing nucleotide triphosphate hydrolases"/>
    <property type="match status" value="1"/>
</dbReference>
<sequence>MAFAMARPSPGKPAMTKSSPPQPDLFSFDVHKRIGTARGAFELRAALQLRRGDCLAVLGASGAGKTTLLRLLAGLAAADGGHIHAFGRCWLDHPRGFSLPTRKRRIGYVFQDYALFPHMSVRGNVRFAQRRDSPAQLADRLLETVGLSALAARRPAELSGGQQQRLALARAIAAEPELLLLDEPLSALDAGLRRSLQDELIALRRQYGLTTILVTHDPGEAVRLAGRAILLEGGRIVADAPPAELYGGRGEALTLGGRVLAVEDGPDGVLYRIDADGRALLARAAGGAVLAPGSVVTLTAERWTARPVGPGALHRAQPAQPPEQQQGERAE</sequence>
<proteinExistence type="predicted"/>
<name>A0A4S4AX90_9RHOO</name>
<dbReference type="Proteomes" id="UP000308430">
    <property type="component" value="Unassembled WGS sequence"/>
</dbReference>
<dbReference type="GO" id="GO:0016887">
    <property type="term" value="F:ATP hydrolysis activity"/>
    <property type="evidence" value="ECO:0007669"/>
    <property type="project" value="InterPro"/>
</dbReference>
<evidence type="ECO:0000256" key="2">
    <source>
        <dbReference type="ARBA" id="ARBA00022475"/>
    </source>
</evidence>
<evidence type="ECO:0000256" key="4">
    <source>
        <dbReference type="ARBA" id="ARBA00022840"/>
    </source>
</evidence>
<keyword evidence="1" id="KW-0813">Transport</keyword>
<dbReference type="InterPro" id="IPR003439">
    <property type="entry name" value="ABC_transporter-like_ATP-bd"/>
</dbReference>
<dbReference type="Pfam" id="PF00005">
    <property type="entry name" value="ABC_tran"/>
    <property type="match status" value="1"/>
</dbReference>
<dbReference type="PROSITE" id="PS00211">
    <property type="entry name" value="ABC_TRANSPORTER_1"/>
    <property type="match status" value="1"/>
</dbReference>
<feature type="region of interest" description="Disordered" evidence="5">
    <location>
        <begin position="1"/>
        <end position="24"/>
    </location>
</feature>
<keyword evidence="4 7" id="KW-0067">ATP-binding</keyword>
<dbReference type="InterPro" id="IPR003593">
    <property type="entry name" value="AAA+_ATPase"/>
</dbReference>
<evidence type="ECO:0000313" key="7">
    <source>
        <dbReference type="EMBL" id="THF64702.1"/>
    </source>
</evidence>
<feature type="region of interest" description="Disordered" evidence="5">
    <location>
        <begin position="308"/>
        <end position="331"/>
    </location>
</feature>
<evidence type="ECO:0000256" key="1">
    <source>
        <dbReference type="ARBA" id="ARBA00022448"/>
    </source>
</evidence>
<evidence type="ECO:0000256" key="3">
    <source>
        <dbReference type="ARBA" id="ARBA00022741"/>
    </source>
</evidence>
<keyword evidence="2" id="KW-0472">Membrane</keyword>
<dbReference type="PANTHER" id="PTHR42781:SF4">
    <property type="entry name" value="SPERMIDINE_PUTRESCINE IMPORT ATP-BINDING PROTEIN POTA"/>
    <property type="match status" value="1"/>
</dbReference>
<dbReference type="AlphaFoldDB" id="A0A4S4AX90"/>
<dbReference type="InterPro" id="IPR050093">
    <property type="entry name" value="ABC_SmlMolc_Importer"/>
</dbReference>
<organism evidence="7 8">
    <name type="scientific">Pseudothauera nasutitermitis</name>
    <dbReference type="NCBI Taxonomy" id="2565930"/>
    <lineage>
        <taxon>Bacteria</taxon>
        <taxon>Pseudomonadati</taxon>
        <taxon>Pseudomonadota</taxon>
        <taxon>Betaproteobacteria</taxon>
        <taxon>Rhodocyclales</taxon>
        <taxon>Zoogloeaceae</taxon>
        <taxon>Pseudothauera</taxon>
    </lineage>
</organism>
<evidence type="ECO:0000313" key="8">
    <source>
        <dbReference type="Proteomes" id="UP000308430"/>
    </source>
</evidence>
<dbReference type="PANTHER" id="PTHR42781">
    <property type="entry name" value="SPERMIDINE/PUTRESCINE IMPORT ATP-BINDING PROTEIN POTA"/>
    <property type="match status" value="1"/>
</dbReference>